<evidence type="ECO:0000313" key="2">
    <source>
        <dbReference type="Proteomes" id="UP000238479"/>
    </source>
</evidence>
<organism evidence="1 2">
    <name type="scientific">Rosa chinensis</name>
    <name type="common">China rose</name>
    <dbReference type="NCBI Taxonomy" id="74649"/>
    <lineage>
        <taxon>Eukaryota</taxon>
        <taxon>Viridiplantae</taxon>
        <taxon>Streptophyta</taxon>
        <taxon>Embryophyta</taxon>
        <taxon>Tracheophyta</taxon>
        <taxon>Spermatophyta</taxon>
        <taxon>Magnoliopsida</taxon>
        <taxon>eudicotyledons</taxon>
        <taxon>Gunneridae</taxon>
        <taxon>Pentapetalae</taxon>
        <taxon>rosids</taxon>
        <taxon>fabids</taxon>
        <taxon>Rosales</taxon>
        <taxon>Rosaceae</taxon>
        <taxon>Rosoideae</taxon>
        <taxon>Rosoideae incertae sedis</taxon>
        <taxon>Rosa</taxon>
    </lineage>
</organism>
<comment type="caution">
    <text evidence="1">The sequence shown here is derived from an EMBL/GenBank/DDBJ whole genome shotgun (WGS) entry which is preliminary data.</text>
</comment>
<dbReference type="Proteomes" id="UP000238479">
    <property type="component" value="Chromosome 1"/>
</dbReference>
<reference evidence="1 2" key="1">
    <citation type="journal article" date="2018" name="Nat. Genet.">
        <title>The Rosa genome provides new insights in the design of modern roses.</title>
        <authorList>
            <person name="Bendahmane M."/>
        </authorList>
    </citation>
    <scope>NUCLEOTIDE SEQUENCE [LARGE SCALE GENOMIC DNA]</scope>
    <source>
        <strain evidence="2">cv. Old Blush</strain>
    </source>
</reference>
<protein>
    <submittedName>
        <fullName evidence="1">Uncharacterized protein</fullName>
    </submittedName>
</protein>
<dbReference type="Gramene" id="PRQ60639">
    <property type="protein sequence ID" value="PRQ60639"/>
    <property type="gene ID" value="RchiOBHm_Chr1g0383451"/>
</dbReference>
<dbReference type="EMBL" id="PDCK01000039">
    <property type="protein sequence ID" value="PRQ60639.1"/>
    <property type="molecule type" value="Genomic_DNA"/>
</dbReference>
<sequence length="51" mass="6209">MNREWIHSKNKLSQEYKDGIQSFIELRETLLSYLIKITTAYCLWIDMWLGE</sequence>
<dbReference type="AlphaFoldDB" id="A0A2P6SPM3"/>
<evidence type="ECO:0000313" key="1">
    <source>
        <dbReference type="EMBL" id="PRQ60639.1"/>
    </source>
</evidence>
<proteinExistence type="predicted"/>
<accession>A0A2P6SPM3</accession>
<name>A0A2P6SPM3_ROSCH</name>
<gene>
    <name evidence="1" type="ORF">RchiOBHm_Chr1g0383451</name>
</gene>
<keyword evidence="2" id="KW-1185">Reference proteome</keyword>